<feature type="region of interest" description="Disordered" evidence="1">
    <location>
        <begin position="608"/>
        <end position="666"/>
    </location>
</feature>
<feature type="compositionally biased region" description="Basic and acidic residues" evidence="1">
    <location>
        <begin position="651"/>
        <end position="660"/>
    </location>
</feature>
<evidence type="ECO:0000313" key="2">
    <source>
        <dbReference type="EMBL" id="CAH0023401.1"/>
    </source>
</evidence>
<feature type="compositionally biased region" description="Polar residues" evidence="1">
    <location>
        <begin position="609"/>
        <end position="619"/>
    </location>
</feature>
<comment type="caution">
    <text evidence="2">The sequence shown here is derived from an EMBL/GenBank/DDBJ whole genome shotgun (WGS) entry which is preliminary data.</text>
</comment>
<sequence>MNQRADAQDGNGSPRPESLHRSRPSNIKYYLAVLQRVLYSKHPGPAPMRPPASLGLAPSEHYRRSMPPTPPPSPVNTIFHLQHQAPLSCPADRIVPSFIRPWNGFEISQQARLESCHAYLPDSAAVLPSLDHLANLESSMLSESQNADVGSKLVQIFFHYAVEVPVAQIIGVLNGLPAWRPLDLMGNVFFPSHLDTPSTSMAPPGRNVEEREQRIHWLIPSQSYVYRREGNGPRTNVPICVNQYHSPDDLNFFHLQAGLESLSRLSEPLTNAHFGRFREVGGSPNWSFEERKTLLALTNAYTVMVKSNLTFGLVATGDAILFLTLDSGHPGTLFFKLMNPTVDDIKMEGGRISSNSAAAAQCLSFYLLVLLEAFQRERYPRAANTRGCYCNHPVERVCPSVLRRGPGHPPEVIPSPPRLTANWPPHLWPPEPPPVPVYTQSLQVPLTLGSSPNPHTGVVASVKSQHMSPSTVVWTRSSPVFGQNTPCLPVANRNATTVQGVEASRAWPVTPFASHQPAVPPIALRSAGVEAHNLVKLPPIASILMGIPAPKLPVALGAVQAGSPGSDLPTLLPRPSARSQPQAYRNVHIVSPDAEMTRRLAVNIRHRQVASNGPSQTRGLQPPQTPQTRGLQSPQTPQTRGLQSPQTPQDDQQRREDALHGGRNGYIKSNSDEAVVKFDEVAVKFDEVAVKFDEAAVKYDEVALKFHEAAVKLDEAAMKIDEAVVKFDEVAVKLERGDDGEEKKYSSAEYQRREAVLAHALRQSTAAASATSSPGASSNPYCTHLCLLGLLAGQFTDLDCPNVDSHGRADETSDHKKRRHKISYAKFLDLVTNSFLQANGNSHKLICGDVSKVTLSEYKYTFLCKRFKHKPEMDYEVAIFNRLATLQGKHVPILLGHLSLRQRVGEPSETGLVHYTLMSSAGVPLLGSPELVDMNREVLARKAGDIVRAFHAHGVSFRATLRNTFFDHFQETVAVAGLGSARILEAPQPPCETAGVAGTKHARDEAATTRRGTPRKRQRTETGSSVVDAEPMSLRRLATLWSEDPARADVLLRRS</sequence>
<dbReference type="AlphaFoldDB" id="A0A9N9VHU8"/>
<protein>
    <submittedName>
        <fullName evidence="2">Uncharacterized protein</fullName>
    </submittedName>
</protein>
<gene>
    <name evidence="2" type="ORF">CRHIZ90672A_00010845</name>
</gene>
<evidence type="ECO:0000313" key="3">
    <source>
        <dbReference type="Proteomes" id="UP000696573"/>
    </source>
</evidence>
<accession>A0A9N9VHU8</accession>
<feature type="region of interest" description="Disordered" evidence="1">
    <location>
        <begin position="567"/>
        <end position="591"/>
    </location>
</feature>
<feature type="region of interest" description="Disordered" evidence="1">
    <location>
        <begin position="1"/>
        <end position="22"/>
    </location>
</feature>
<feature type="compositionally biased region" description="Polar residues" evidence="1">
    <location>
        <begin position="626"/>
        <end position="650"/>
    </location>
</feature>
<keyword evidence="3" id="KW-1185">Reference proteome</keyword>
<feature type="region of interest" description="Disordered" evidence="1">
    <location>
        <begin position="44"/>
        <end position="74"/>
    </location>
</feature>
<dbReference type="OrthoDB" id="8905873at2759"/>
<name>A0A9N9VHU8_9HYPO</name>
<dbReference type="EMBL" id="CABFNQ020000692">
    <property type="protein sequence ID" value="CAH0023401.1"/>
    <property type="molecule type" value="Genomic_DNA"/>
</dbReference>
<evidence type="ECO:0000256" key="1">
    <source>
        <dbReference type="SAM" id="MobiDB-lite"/>
    </source>
</evidence>
<organism evidence="2 3">
    <name type="scientific">Clonostachys rhizophaga</name>
    <dbReference type="NCBI Taxonomy" id="160324"/>
    <lineage>
        <taxon>Eukaryota</taxon>
        <taxon>Fungi</taxon>
        <taxon>Dikarya</taxon>
        <taxon>Ascomycota</taxon>
        <taxon>Pezizomycotina</taxon>
        <taxon>Sordariomycetes</taxon>
        <taxon>Hypocreomycetidae</taxon>
        <taxon>Hypocreales</taxon>
        <taxon>Bionectriaceae</taxon>
        <taxon>Clonostachys</taxon>
    </lineage>
</organism>
<dbReference type="Proteomes" id="UP000696573">
    <property type="component" value="Unassembled WGS sequence"/>
</dbReference>
<proteinExistence type="predicted"/>
<feature type="region of interest" description="Disordered" evidence="1">
    <location>
        <begin position="989"/>
        <end position="1030"/>
    </location>
</feature>
<reference evidence="2" key="1">
    <citation type="submission" date="2021-10" db="EMBL/GenBank/DDBJ databases">
        <authorList>
            <person name="Piombo E."/>
        </authorList>
    </citation>
    <scope>NUCLEOTIDE SEQUENCE</scope>
</reference>